<gene>
    <name evidence="1" type="ORF">HNR73_005573</name>
</gene>
<evidence type="ECO:0000313" key="1">
    <source>
        <dbReference type="EMBL" id="MBB6037695.1"/>
    </source>
</evidence>
<protein>
    <submittedName>
        <fullName evidence="1">Uncharacterized protein</fullName>
    </submittedName>
</protein>
<evidence type="ECO:0000313" key="2">
    <source>
        <dbReference type="Proteomes" id="UP000548476"/>
    </source>
</evidence>
<sequence>MRIPLSEAVDRYRREPRAHSNAYDWYRNSARQYGAVSLGGHRIPAVKVGRQWMVDEEDVEHALTAWRAELANLVQMTADYQSRVLHTGTVRIDGGGYTVQGAFHFVWNDRSRALHDSDGAWKCNTYWTSASQERGREECHRCRDWRPCGKDCTVSRIFCSTCGASQPR</sequence>
<keyword evidence="2" id="KW-1185">Reference proteome</keyword>
<dbReference type="EMBL" id="JACHGT010000013">
    <property type="protein sequence ID" value="MBB6037695.1"/>
    <property type="molecule type" value="Genomic_DNA"/>
</dbReference>
<dbReference type="AlphaFoldDB" id="A0A841FNN7"/>
<dbReference type="RefSeq" id="WP_184790508.1">
    <property type="nucleotide sequence ID" value="NZ_BONT01000054.1"/>
</dbReference>
<reference evidence="1 2" key="1">
    <citation type="submission" date="2020-08" db="EMBL/GenBank/DDBJ databases">
        <title>Genomic Encyclopedia of Type Strains, Phase IV (KMG-IV): sequencing the most valuable type-strain genomes for metagenomic binning, comparative biology and taxonomic classification.</title>
        <authorList>
            <person name="Goeker M."/>
        </authorList>
    </citation>
    <scope>NUCLEOTIDE SEQUENCE [LARGE SCALE GENOMIC DNA]</scope>
    <source>
        <strain evidence="1 2">YIM 65646</strain>
    </source>
</reference>
<accession>A0A841FNN7</accession>
<name>A0A841FNN7_9ACTN</name>
<organism evidence="1 2">
    <name type="scientific">Phytomonospora endophytica</name>
    <dbReference type="NCBI Taxonomy" id="714109"/>
    <lineage>
        <taxon>Bacteria</taxon>
        <taxon>Bacillati</taxon>
        <taxon>Actinomycetota</taxon>
        <taxon>Actinomycetes</taxon>
        <taxon>Micromonosporales</taxon>
        <taxon>Micromonosporaceae</taxon>
        <taxon>Phytomonospora</taxon>
    </lineage>
</organism>
<proteinExistence type="predicted"/>
<dbReference type="Proteomes" id="UP000548476">
    <property type="component" value="Unassembled WGS sequence"/>
</dbReference>
<comment type="caution">
    <text evidence="1">The sequence shown here is derived from an EMBL/GenBank/DDBJ whole genome shotgun (WGS) entry which is preliminary data.</text>
</comment>